<evidence type="ECO:0000313" key="1">
    <source>
        <dbReference type="EMBL" id="KAJ8971872.1"/>
    </source>
</evidence>
<evidence type="ECO:0000313" key="2">
    <source>
        <dbReference type="Proteomes" id="UP001162164"/>
    </source>
</evidence>
<keyword evidence="2" id="KW-1185">Reference proteome</keyword>
<proteinExistence type="predicted"/>
<dbReference type="Proteomes" id="UP001162164">
    <property type="component" value="Unassembled WGS sequence"/>
</dbReference>
<accession>A0ABQ9J3L9</accession>
<dbReference type="EMBL" id="JAPWTJ010001422">
    <property type="protein sequence ID" value="KAJ8971872.1"/>
    <property type="molecule type" value="Genomic_DNA"/>
</dbReference>
<sequence length="72" mass="8021">MIWGLDDNLLGGPQRNIAGGIAILRYATLKTTDGTSPSIGINRNAWLRTSLRRASPNHQDNISSRRWGSFRQ</sequence>
<name>A0ABQ9J3L9_9CUCU</name>
<comment type="caution">
    <text evidence="1">The sequence shown here is derived from an EMBL/GenBank/DDBJ whole genome shotgun (WGS) entry which is preliminary data.</text>
</comment>
<gene>
    <name evidence="1" type="ORF">NQ317_014148</name>
</gene>
<protein>
    <submittedName>
        <fullName evidence="1">Uncharacterized protein</fullName>
    </submittedName>
</protein>
<reference evidence="1" key="1">
    <citation type="journal article" date="2023" name="Insect Mol. Biol.">
        <title>Genome sequencing provides insights into the evolution of gene families encoding plant cell wall-degrading enzymes in longhorned beetles.</title>
        <authorList>
            <person name="Shin N.R."/>
            <person name="Okamura Y."/>
            <person name="Kirsch R."/>
            <person name="Pauchet Y."/>
        </authorList>
    </citation>
    <scope>NUCLEOTIDE SEQUENCE</scope>
    <source>
        <strain evidence="1">MMC_N1</strain>
    </source>
</reference>
<organism evidence="1 2">
    <name type="scientific">Molorchus minor</name>
    <dbReference type="NCBI Taxonomy" id="1323400"/>
    <lineage>
        <taxon>Eukaryota</taxon>
        <taxon>Metazoa</taxon>
        <taxon>Ecdysozoa</taxon>
        <taxon>Arthropoda</taxon>
        <taxon>Hexapoda</taxon>
        <taxon>Insecta</taxon>
        <taxon>Pterygota</taxon>
        <taxon>Neoptera</taxon>
        <taxon>Endopterygota</taxon>
        <taxon>Coleoptera</taxon>
        <taxon>Polyphaga</taxon>
        <taxon>Cucujiformia</taxon>
        <taxon>Chrysomeloidea</taxon>
        <taxon>Cerambycidae</taxon>
        <taxon>Lamiinae</taxon>
        <taxon>Monochamini</taxon>
        <taxon>Molorchus</taxon>
    </lineage>
</organism>